<reference evidence="2" key="3">
    <citation type="journal article" date="2017" name="Nature">
        <title>Genome sequence of the progenitor of the wheat D genome Aegilops tauschii.</title>
        <authorList>
            <person name="Luo M.C."/>
            <person name="Gu Y.Q."/>
            <person name="Puiu D."/>
            <person name="Wang H."/>
            <person name="Twardziok S.O."/>
            <person name="Deal K.R."/>
            <person name="Huo N."/>
            <person name="Zhu T."/>
            <person name="Wang L."/>
            <person name="Wang Y."/>
            <person name="McGuire P.E."/>
            <person name="Liu S."/>
            <person name="Long H."/>
            <person name="Ramasamy R.K."/>
            <person name="Rodriguez J.C."/>
            <person name="Van S.L."/>
            <person name="Yuan L."/>
            <person name="Wang Z."/>
            <person name="Xia Z."/>
            <person name="Xiao L."/>
            <person name="Anderson O.D."/>
            <person name="Ouyang S."/>
            <person name="Liang Y."/>
            <person name="Zimin A.V."/>
            <person name="Pertea G."/>
            <person name="Qi P."/>
            <person name="Bennetzen J.L."/>
            <person name="Dai X."/>
            <person name="Dawson M.W."/>
            <person name="Muller H.G."/>
            <person name="Kugler K."/>
            <person name="Rivarola-Duarte L."/>
            <person name="Spannagl M."/>
            <person name="Mayer K.F.X."/>
            <person name="Lu F.H."/>
            <person name="Bevan M.W."/>
            <person name="Leroy P."/>
            <person name="Li P."/>
            <person name="You F.M."/>
            <person name="Sun Q."/>
            <person name="Liu Z."/>
            <person name="Lyons E."/>
            <person name="Wicker T."/>
            <person name="Salzberg S.L."/>
            <person name="Devos K.M."/>
            <person name="Dvorak J."/>
        </authorList>
    </citation>
    <scope>NUCLEOTIDE SEQUENCE [LARGE SCALE GENOMIC DNA]</scope>
    <source>
        <strain evidence="2">cv. AL8/78</strain>
    </source>
</reference>
<dbReference type="Proteomes" id="UP000015105">
    <property type="component" value="Chromosome 2D"/>
</dbReference>
<dbReference type="EnsemblPlants" id="AET2Gv20870800.1">
    <property type="protein sequence ID" value="AET2Gv20870800.1"/>
    <property type="gene ID" value="AET2Gv20870800"/>
</dbReference>
<evidence type="ECO:0000313" key="3">
    <source>
        <dbReference type="Proteomes" id="UP000015105"/>
    </source>
</evidence>
<dbReference type="InterPro" id="IPR036691">
    <property type="entry name" value="Endo/exonu/phosph_ase_sf"/>
</dbReference>
<dbReference type="Pfam" id="PF03372">
    <property type="entry name" value="Exo_endo_phos"/>
    <property type="match status" value="1"/>
</dbReference>
<accession>A0A453CJS5</accession>
<dbReference type="Pfam" id="PF00078">
    <property type="entry name" value="RVT_1"/>
    <property type="match status" value="1"/>
</dbReference>
<reference evidence="2" key="5">
    <citation type="journal article" date="2021" name="G3 (Bethesda)">
        <title>Aegilops tauschii genome assembly Aet v5.0 features greater sequence contiguity and improved annotation.</title>
        <authorList>
            <person name="Wang L."/>
            <person name="Zhu T."/>
            <person name="Rodriguez J.C."/>
            <person name="Deal K.R."/>
            <person name="Dubcovsky J."/>
            <person name="McGuire P.E."/>
            <person name="Lux T."/>
            <person name="Spannagl M."/>
            <person name="Mayer K.F.X."/>
            <person name="Baldrich P."/>
            <person name="Meyers B.C."/>
            <person name="Huo N."/>
            <person name="Gu Y.Q."/>
            <person name="Zhou H."/>
            <person name="Devos K.M."/>
            <person name="Bennetzen J.L."/>
            <person name="Unver T."/>
            <person name="Budak H."/>
            <person name="Gulick P.J."/>
            <person name="Galiba G."/>
            <person name="Kalapos B."/>
            <person name="Nelson D.R."/>
            <person name="Li P."/>
            <person name="You F.M."/>
            <person name="Luo M.C."/>
            <person name="Dvorak J."/>
        </authorList>
    </citation>
    <scope>NUCLEOTIDE SEQUENCE [LARGE SCALE GENOMIC DNA]</scope>
    <source>
        <strain evidence="2">cv. AL8/78</strain>
    </source>
</reference>
<organism evidence="2 3">
    <name type="scientific">Aegilops tauschii subsp. strangulata</name>
    <name type="common">Goatgrass</name>
    <dbReference type="NCBI Taxonomy" id="200361"/>
    <lineage>
        <taxon>Eukaryota</taxon>
        <taxon>Viridiplantae</taxon>
        <taxon>Streptophyta</taxon>
        <taxon>Embryophyta</taxon>
        <taxon>Tracheophyta</taxon>
        <taxon>Spermatophyta</taxon>
        <taxon>Magnoliopsida</taxon>
        <taxon>Liliopsida</taxon>
        <taxon>Poales</taxon>
        <taxon>Poaceae</taxon>
        <taxon>BOP clade</taxon>
        <taxon>Pooideae</taxon>
        <taxon>Triticodae</taxon>
        <taxon>Triticeae</taxon>
        <taxon>Triticinae</taxon>
        <taxon>Aegilops</taxon>
    </lineage>
</organism>
<reference evidence="3" key="2">
    <citation type="journal article" date="2017" name="Nat. Plants">
        <title>The Aegilops tauschii genome reveals multiple impacts of transposons.</title>
        <authorList>
            <person name="Zhao G."/>
            <person name="Zou C."/>
            <person name="Li K."/>
            <person name="Wang K."/>
            <person name="Li T."/>
            <person name="Gao L."/>
            <person name="Zhang X."/>
            <person name="Wang H."/>
            <person name="Yang Z."/>
            <person name="Liu X."/>
            <person name="Jiang W."/>
            <person name="Mao L."/>
            <person name="Kong X."/>
            <person name="Jiao Y."/>
            <person name="Jia J."/>
        </authorList>
    </citation>
    <scope>NUCLEOTIDE SEQUENCE [LARGE SCALE GENOMIC DNA]</scope>
    <source>
        <strain evidence="3">cv. AL8/78</strain>
    </source>
</reference>
<dbReference type="STRING" id="200361.A0A453CJS5"/>
<sequence length="716" mass="81279">MKLVSWNCRGLGNGPAVQSLLDMGRVEEPDVLFISETRMTHQELDRFRWSLGLTQMLAWDSVGRSRGIALFWRRGLDLSLRSYGRRHIDVDVKEENGMIWRMTGVYGESAADRKKETWRTIKLLGQQHQHGRPWICLGDFNEILSNDEKLGGVPRSQACLDSFRASLESCGLCDIGFTGDKFTWRNHSQEMDIYICERLDRATANAKWCEIFPDFEVVNGNPRHSDHRPIIVNTSGDSTAIGRGDRGFQFEAWWLQEEGCSEEIQGAWEESWLEREGGVAEAMKRVAGRIRKWHKDVVGELEGRLWKARTELERCMRAPISEQKVREEAKLRGVVRDLEEKKNTKAKQRSHITWLKKGNRSTRYFMAVVAAKKKRNRVKMLKKEDGSEVKEGPELTNYVCSFFQELFTTSAGDRVPELLNKVEPRVTSPMLAVLNAEFTREEIKAALDHIGDLKAPGPDGMPSIVYKKNWHFMGDHIVEEVLAVLNGGDIPAGWNDTQVVLIPKVKSPTRIKDLRPISLCNVLYKLISKVVANRLKLIIPELISENQSAFVPGRLITDNVLIAYELSHFLLNKRKGKEGVAAVKAYMSKAYDRVEWSFLQAMLERLGFGTAWIALIMKCVTSVRYQVRVNGELTDQFTPSRGLRQGDPLSPYLFVICAEGLSALLHHAERNGIISGVKICQNAPAISHLLFADDSVMLLKANQEEATALREILNLY</sequence>
<dbReference type="SUPFAM" id="SSF56672">
    <property type="entry name" value="DNA/RNA polymerases"/>
    <property type="match status" value="1"/>
</dbReference>
<reference evidence="2" key="4">
    <citation type="submission" date="2019-03" db="UniProtKB">
        <authorList>
            <consortium name="EnsemblPlants"/>
        </authorList>
    </citation>
    <scope>IDENTIFICATION</scope>
</reference>
<dbReference type="InterPro" id="IPR005135">
    <property type="entry name" value="Endo/exonuclease/phosphatase"/>
</dbReference>
<dbReference type="SUPFAM" id="SSF56219">
    <property type="entry name" value="DNase I-like"/>
    <property type="match status" value="1"/>
</dbReference>
<dbReference type="InterPro" id="IPR052343">
    <property type="entry name" value="Retrotransposon-Effector_Assoc"/>
</dbReference>
<dbReference type="GO" id="GO:0003824">
    <property type="term" value="F:catalytic activity"/>
    <property type="evidence" value="ECO:0007669"/>
    <property type="project" value="InterPro"/>
</dbReference>
<dbReference type="Gene3D" id="3.60.10.10">
    <property type="entry name" value="Endonuclease/exonuclease/phosphatase"/>
    <property type="match status" value="1"/>
</dbReference>
<dbReference type="AlphaFoldDB" id="A0A453CJS5"/>
<protein>
    <recommendedName>
        <fullName evidence="1">Reverse transcriptase domain-containing protein</fullName>
    </recommendedName>
</protein>
<dbReference type="InterPro" id="IPR000477">
    <property type="entry name" value="RT_dom"/>
</dbReference>
<dbReference type="PANTHER" id="PTHR46890:SF48">
    <property type="entry name" value="RNA-DIRECTED DNA POLYMERASE"/>
    <property type="match status" value="1"/>
</dbReference>
<dbReference type="Gramene" id="AET2Gv20870800.1">
    <property type="protein sequence ID" value="AET2Gv20870800.1"/>
    <property type="gene ID" value="AET2Gv20870800"/>
</dbReference>
<dbReference type="CDD" id="cd01650">
    <property type="entry name" value="RT_nLTR_like"/>
    <property type="match status" value="1"/>
</dbReference>
<proteinExistence type="predicted"/>
<name>A0A453CJS5_AEGTS</name>
<dbReference type="PANTHER" id="PTHR46890">
    <property type="entry name" value="NON-LTR RETROLELEMENT REVERSE TRANSCRIPTASE-LIKE PROTEIN-RELATED"/>
    <property type="match status" value="1"/>
</dbReference>
<feature type="domain" description="Reverse transcriptase" evidence="1">
    <location>
        <begin position="483"/>
        <end position="716"/>
    </location>
</feature>
<evidence type="ECO:0000313" key="2">
    <source>
        <dbReference type="EnsemblPlants" id="AET2Gv20870800.1"/>
    </source>
</evidence>
<dbReference type="InterPro" id="IPR043502">
    <property type="entry name" value="DNA/RNA_pol_sf"/>
</dbReference>
<reference evidence="3" key="1">
    <citation type="journal article" date="2014" name="Science">
        <title>Ancient hybridizations among the ancestral genomes of bread wheat.</title>
        <authorList>
            <consortium name="International Wheat Genome Sequencing Consortium,"/>
            <person name="Marcussen T."/>
            <person name="Sandve S.R."/>
            <person name="Heier L."/>
            <person name="Spannagl M."/>
            <person name="Pfeifer M."/>
            <person name="Jakobsen K.S."/>
            <person name="Wulff B.B."/>
            <person name="Steuernagel B."/>
            <person name="Mayer K.F."/>
            <person name="Olsen O.A."/>
        </authorList>
    </citation>
    <scope>NUCLEOTIDE SEQUENCE [LARGE SCALE GENOMIC DNA]</scope>
    <source>
        <strain evidence="3">cv. AL8/78</strain>
    </source>
</reference>
<dbReference type="PROSITE" id="PS50878">
    <property type="entry name" value="RT_POL"/>
    <property type="match status" value="1"/>
</dbReference>
<keyword evidence="3" id="KW-1185">Reference proteome</keyword>
<evidence type="ECO:0000259" key="1">
    <source>
        <dbReference type="PROSITE" id="PS50878"/>
    </source>
</evidence>